<sequence length="206" mass="22128">MCVRSSAGASTMSGKKTSTADRTVLNFVNHRTADGSDVSSLPDACRSDTSAGDRIICNASVTNNPVAGRYLTLTRTRPFMGAGRESADDRTAIGQFENSFWVERQIVNRTTTGRCSDGYRRNIDVAPQESRKVLINRTSIWRASAGLLAGIGRTPQGKRAVWKMRHAIARHRLNVVVGGGKLQRARHGLGLGFGLVLGVGLGFGLA</sequence>
<keyword evidence="1" id="KW-0472">Membrane</keyword>
<reference evidence="2" key="1">
    <citation type="journal article" date="2019" name="bioRxiv">
        <title>The Genome of the Zebra Mussel, Dreissena polymorpha: A Resource for Invasive Species Research.</title>
        <authorList>
            <person name="McCartney M.A."/>
            <person name="Auch B."/>
            <person name="Kono T."/>
            <person name="Mallez S."/>
            <person name="Zhang Y."/>
            <person name="Obille A."/>
            <person name="Becker A."/>
            <person name="Abrahante J.E."/>
            <person name="Garbe J."/>
            <person name="Badalamenti J.P."/>
            <person name="Herman A."/>
            <person name="Mangelson H."/>
            <person name="Liachko I."/>
            <person name="Sullivan S."/>
            <person name="Sone E.D."/>
            <person name="Koren S."/>
            <person name="Silverstein K.A.T."/>
            <person name="Beckman K.B."/>
            <person name="Gohl D.M."/>
        </authorList>
    </citation>
    <scope>NUCLEOTIDE SEQUENCE</scope>
    <source>
        <strain evidence="2">Duluth1</strain>
        <tissue evidence="2">Whole animal</tissue>
    </source>
</reference>
<comment type="caution">
    <text evidence="2">The sequence shown here is derived from an EMBL/GenBank/DDBJ whole genome shotgun (WGS) entry which is preliminary data.</text>
</comment>
<dbReference type="Proteomes" id="UP000828390">
    <property type="component" value="Unassembled WGS sequence"/>
</dbReference>
<name>A0A9D4K6W6_DREPO</name>
<dbReference type="EMBL" id="JAIWYP010000004">
    <property type="protein sequence ID" value="KAH3833982.1"/>
    <property type="molecule type" value="Genomic_DNA"/>
</dbReference>
<keyword evidence="1" id="KW-0812">Transmembrane</keyword>
<evidence type="ECO:0000313" key="2">
    <source>
        <dbReference type="EMBL" id="KAH3833982.1"/>
    </source>
</evidence>
<feature type="transmembrane region" description="Helical" evidence="1">
    <location>
        <begin position="188"/>
        <end position="205"/>
    </location>
</feature>
<accession>A0A9D4K6W6</accession>
<evidence type="ECO:0000256" key="1">
    <source>
        <dbReference type="SAM" id="Phobius"/>
    </source>
</evidence>
<organism evidence="2 3">
    <name type="scientific">Dreissena polymorpha</name>
    <name type="common">Zebra mussel</name>
    <name type="synonym">Mytilus polymorpha</name>
    <dbReference type="NCBI Taxonomy" id="45954"/>
    <lineage>
        <taxon>Eukaryota</taxon>
        <taxon>Metazoa</taxon>
        <taxon>Spiralia</taxon>
        <taxon>Lophotrochozoa</taxon>
        <taxon>Mollusca</taxon>
        <taxon>Bivalvia</taxon>
        <taxon>Autobranchia</taxon>
        <taxon>Heteroconchia</taxon>
        <taxon>Euheterodonta</taxon>
        <taxon>Imparidentia</taxon>
        <taxon>Neoheterodontei</taxon>
        <taxon>Myida</taxon>
        <taxon>Dreissenoidea</taxon>
        <taxon>Dreissenidae</taxon>
        <taxon>Dreissena</taxon>
    </lineage>
</organism>
<proteinExistence type="predicted"/>
<dbReference type="AlphaFoldDB" id="A0A9D4K6W6"/>
<gene>
    <name evidence="2" type="ORF">DPMN_107300</name>
</gene>
<protein>
    <submittedName>
        <fullName evidence="2">Uncharacterized protein</fullName>
    </submittedName>
</protein>
<keyword evidence="1" id="KW-1133">Transmembrane helix</keyword>
<reference evidence="2" key="2">
    <citation type="submission" date="2020-11" db="EMBL/GenBank/DDBJ databases">
        <authorList>
            <person name="McCartney M.A."/>
            <person name="Auch B."/>
            <person name="Kono T."/>
            <person name="Mallez S."/>
            <person name="Becker A."/>
            <person name="Gohl D.M."/>
            <person name="Silverstein K.A.T."/>
            <person name="Koren S."/>
            <person name="Bechman K.B."/>
            <person name="Herman A."/>
            <person name="Abrahante J.E."/>
            <person name="Garbe J."/>
        </authorList>
    </citation>
    <scope>NUCLEOTIDE SEQUENCE</scope>
    <source>
        <strain evidence="2">Duluth1</strain>
        <tissue evidence="2">Whole animal</tissue>
    </source>
</reference>
<evidence type="ECO:0000313" key="3">
    <source>
        <dbReference type="Proteomes" id="UP000828390"/>
    </source>
</evidence>
<keyword evidence="3" id="KW-1185">Reference proteome</keyword>